<dbReference type="EMBL" id="JBJQND010000015">
    <property type="protein sequence ID" value="KAL3852878.1"/>
    <property type="molecule type" value="Genomic_DNA"/>
</dbReference>
<protein>
    <submittedName>
        <fullName evidence="1">Uncharacterized protein</fullName>
    </submittedName>
</protein>
<gene>
    <name evidence="1" type="ORF">ACJMK2_016485</name>
</gene>
<comment type="caution">
    <text evidence="1">The sequence shown here is derived from an EMBL/GenBank/DDBJ whole genome shotgun (WGS) entry which is preliminary data.</text>
</comment>
<reference evidence="1 2" key="1">
    <citation type="submission" date="2024-11" db="EMBL/GenBank/DDBJ databases">
        <title>Chromosome-level genome assembly of the freshwater bivalve Anodonta woodiana.</title>
        <authorList>
            <person name="Chen X."/>
        </authorList>
    </citation>
    <scope>NUCLEOTIDE SEQUENCE [LARGE SCALE GENOMIC DNA]</scope>
    <source>
        <strain evidence="1">MN2024</strain>
        <tissue evidence="1">Gills</tissue>
    </source>
</reference>
<evidence type="ECO:0000313" key="2">
    <source>
        <dbReference type="Proteomes" id="UP001634394"/>
    </source>
</evidence>
<dbReference type="Proteomes" id="UP001634394">
    <property type="component" value="Unassembled WGS sequence"/>
</dbReference>
<proteinExistence type="predicted"/>
<organism evidence="1 2">
    <name type="scientific">Sinanodonta woodiana</name>
    <name type="common">Chinese pond mussel</name>
    <name type="synonym">Anodonta woodiana</name>
    <dbReference type="NCBI Taxonomy" id="1069815"/>
    <lineage>
        <taxon>Eukaryota</taxon>
        <taxon>Metazoa</taxon>
        <taxon>Spiralia</taxon>
        <taxon>Lophotrochozoa</taxon>
        <taxon>Mollusca</taxon>
        <taxon>Bivalvia</taxon>
        <taxon>Autobranchia</taxon>
        <taxon>Heteroconchia</taxon>
        <taxon>Palaeoheterodonta</taxon>
        <taxon>Unionida</taxon>
        <taxon>Unionoidea</taxon>
        <taxon>Unionidae</taxon>
        <taxon>Unioninae</taxon>
        <taxon>Sinanodonta</taxon>
    </lineage>
</organism>
<name>A0ABD3UWH8_SINWO</name>
<sequence length="104" mass="12037">MIVRLMRDPPALPLNGSCSSPNLRRQLSALNVMRADKNYSRLFDYLVDFDYDEPHPAVVMAAKLEVSFLSKRTRSGVNEYIQYKIDSILRLTPPSCFRYDDICF</sequence>
<accession>A0ABD3UWH8</accession>
<evidence type="ECO:0000313" key="1">
    <source>
        <dbReference type="EMBL" id="KAL3852878.1"/>
    </source>
</evidence>
<keyword evidence="2" id="KW-1185">Reference proteome</keyword>
<dbReference type="AlphaFoldDB" id="A0ABD3UWH8"/>